<keyword evidence="4" id="KW-1185">Reference proteome</keyword>
<feature type="region of interest" description="Disordered" evidence="1">
    <location>
        <begin position="201"/>
        <end position="222"/>
    </location>
</feature>
<dbReference type="AlphaFoldDB" id="A0AAD3E055"/>
<gene>
    <name evidence="3" type="ORF">Agub_g13639</name>
</gene>
<name>A0AAD3E055_9CHLO</name>
<evidence type="ECO:0000259" key="2">
    <source>
        <dbReference type="Pfam" id="PF00498"/>
    </source>
</evidence>
<protein>
    <recommendedName>
        <fullName evidence="2">FHA domain-containing protein</fullName>
    </recommendedName>
</protein>
<dbReference type="Proteomes" id="UP001054857">
    <property type="component" value="Unassembled WGS sequence"/>
</dbReference>
<dbReference type="EMBL" id="BMAR01000048">
    <property type="protein sequence ID" value="GFR51281.1"/>
    <property type="molecule type" value="Genomic_DNA"/>
</dbReference>
<dbReference type="Pfam" id="PF00498">
    <property type="entry name" value="FHA"/>
    <property type="match status" value="1"/>
</dbReference>
<feature type="domain" description="FHA" evidence="2">
    <location>
        <begin position="71"/>
        <end position="150"/>
    </location>
</feature>
<reference evidence="3 4" key="1">
    <citation type="journal article" date="2021" name="Sci. Rep.">
        <title>Genome sequencing of the multicellular alga Astrephomene provides insights into convergent evolution of germ-soma differentiation.</title>
        <authorList>
            <person name="Yamashita S."/>
            <person name="Yamamoto K."/>
            <person name="Matsuzaki R."/>
            <person name="Suzuki S."/>
            <person name="Yamaguchi H."/>
            <person name="Hirooka S."/>
            <person name="Minakuchi Y."/>
            <person name="Miyagishima S."/>
            <person name="Kawachi M."/>
            <person name="Toyoda A."/>
            <person name="Nozaki H."/>
        </authorList>
    </citation>
    <scope>NUCLEOTIDE SEQUENCE [LARGE SCALE GENOMIC DNA]</scope>
    <source>
        <strain evidence="3 4">NIES-4017</strain>
    </source>
</reference>
<evidence type="ECO:0000313" key="4">
    <source>
        <dbReference type="Proteomes" id="UP001054857"/>
    </source>
</evidence>
<proteinExistence type="predicted"/>
<sequence length="222" mass="23258">MPNVATHVCRPAVSWNLGLTSANRRCPTFLKEPGSWTGHCSRVARRGVPVLAAFTLVNGQGQATTYSKPECTLGTAPSCDVRLSGSRVAEQHAVIVQKGKQATIKALVGGDVMSGAMNGVDDDSRSWVNGQLLRPGVRYALASGDRLAFGTEDQAFSIEFEQGGGMNPLLEMAIKGMLAGSSPEVKKALQDTNGSGLCCAPDGTSTPSRGWDDAATPVEHIS</sequence>
<dbReference type="Gene3D" id="2.60.200.20">
    <property type="match status" value="1"/>
</dbReference>
<organism evidence="3 4">
    <name type="scientific">Astrephomene gubernaculifera</name>
    <dbReference type="NCBI Taxonomy" id="47775"/>
    <lineage>
        <taxon>Eukaryota</taxon>
        <taxon>Viridiplantae</taxon>
        <taxon>Chlorophyta</taxon>
        <taxon>core chlorophytes</taxon>
        <taxon>Chlorophyceae</taxon>
        <taxon>CS clade</taxon>
        <taxon>Chlamydomonadales</taxon>
        <taxon>Astrephomenaceae</taxon>
        <taxon>Astrephomene</taxon>
    </lineage>
</organism>
<dbReference type="CDD" id="cd00060">
    <property type="entry name" value="FHA"/>
    <property type="match status" value="1"/>
</dbReference>
<dbReference type="InterPro" id="IPR000253">
    <property type="entry name" value="FHA_dom"/>
</dbReference>
<dbReference type="InterPro" id="IPR008984">
    <property type="entry name" value="SMAD_FHA_dom_sf"/>
</dbReference>
<comment type="caution">
    <text evidence="3">The sequence shown here is derived from an EMBL/GenBank/DDBJ whole genome shotgun (WGS) entry which is preliminary data.</text>
</comment>
<evidence type="ECO:0000256" key="1">
    <source>
        <dbReference type="SAM" id="MobiDB-lite"/>
    </source>
</evidence>
<evidence type="ECO:0000313" key="3">
    <source>
        <dbReference type="EMBL" id="GFR51281.1"/>
    </source>
</evidence>
<accession>A0AAD3E055</accession>
<dbReference type="SUPFAM" id="SSF49879">
    <property type="entry name" value="SMAD/FHA domain"/>
    <property type="match status" value="1"/>
</dbReference>